<proteinExistence type="predicted"/>
<dbReference type="InterPro" id="IPR027623">
    <property type="entry name" value="AmmeMemoSam_A"/>
</dbReference>
<dbReference type="Pfam" id="PF02900">
    <property type="entry name" value="LigB"/>
    <property type="match status" value="1"/>
</dbReference>
<evidence type="ECO:0000313" key="1">
    <source>
        <dbReference type="EMBL" id="VYT33600.1"/>
    </source>
</evidence>
<dbReference type="InterPro" id="IPR004183">
    <property type="entry name" value="Xdiol_dOase_suB"/>
</dbReference>
<dbReference type="Pfam" id="PF01871">
    <property type="entry name" value="AMMECR1"/>
    <property type="match status" value="1"/>
</dbReference>
<dbReference type="SUPFAM" id="SSF143447">
    <property type="entry name" value="AMMECR1-like"/>
    <property type="match status" value="1"/>
</dbReference>
<dbReference type="AlphaFoldDB" id="A0A6N2VUB3"/>
<dbReference type="Gene3D" id="3.30.1490.150">
    <property type="entry name" value="Hypothetical protein ph0010, domain 2"/>
    <property type="match status" value="1"/>
</dbReference>
<sequence>MAVIGAFMVPHPPLLIPGVGCGKEQAAADTVKAYREAGKKIACLAPETVVIATPHSVMYTDYFHISPGDGARGDFSQFGAEESRISTGYDREMTEMITRLAEEDGFMAGTAGEQEKQLDHASMIPLYFIQQTYQEFQTVRISLSGLSLSDHYTMGQYVKKAADCLGRKTVFIASGDLSHRLMEDGPYGYCEEGPRYDSRIMKTMESGDFLELFNFDEEFLEKAGECGHRAFVMLAGALDGMAVKTEKLSYEGPFGVGYGVCAFEPLREDPGRKFKDEYVRLQRKKAERRQAREDSFVRLARLSLESYVRNGTMIGVPKGLPEDLLSSRAGVFVSLKKEGRLRGCIGTICATKSSVAEEIIQNAVSAGARDPRFSPVREEELAQLEYSVDVLGKTQKVTSMEELDAQKYGVIVTRGGRRGLLLPNLSGVDTVDEQIEIAKQKAGIGEEESVQVERFEVIRHR</sequence>
<dbReference type="GO" id="GO:0008198">
    <property type="term" value="F:ferrous iron binding"/>
    <property type="evidence" value="ECO:0007669"/>
    <property type="project" value="InterPro"/>
</dbReference>
<dbReference type="NCBIfam" id="TIGR04335">
    <property type="entry name" value="AmmeMemoSam_A"/>
    <property type="match status" value="1"/>
</dbReference>
<dbReference type="SUPFAM" id="SSF53213">
    <property type="entry name" value="LigB-like"/>
    <property type="match status" value="1"/>
</dbReference>
<dbReference type="PANTHER" id="PTHR13016:SF0">
    <property type="entry name" value="AMME SYNDROME CANDIDATE GENE 1 PROTEIN"/>
    <property type="match status" value="1"/>
</dbReference>
<keyword evidence="1" id="KW-0560">Oxidoreductase</keyword>
<dbReference type="EMBL" id="CACRSQ010000007">
    <property type="protein sequence ID" value="VYT33600.1"/>
    <property type="molecule type" value="Genomic_DNA"/>
</dbReference>
<dbReference type="RefSeq" id="WP_006566602.1">
    <property type="nucleotide sequence ID" value="NZ_CACRSQ010000007.1"/>
</dbReference>
<dbReference type="InterPro" id="IPR036071">
    <property type="entry name" value="AMMECR1_dom_sf"/>
</dbReference>
<gene>
    <name evidence="1" type="primary">cnbCb</name>
    <name evidence="1" type="ORF">ACLFYP115_02785</name>
</gene>
<dbReference type="InterPro" id="IPR027485">
    <property type="entry name" value="AMMECR1_N"/>
</dbReference>
<dbReference type="Gene3D" id="3.30.700.20">
    <property type="entry name" value="Hypothetical protein ph0010, domain 1"/>
    <property type="match status" value="1"/>
</dbReference>
<name>A0A6N2VUB3_9FIRM</name>
<organism evidence="1">
    <name type="scientific">Anaerostipes caccae</name>
    <dbReference type="NCBI Taxonomy" id="105841"/>
    <lineage>
        <taxon>Bacteria</taxon>
        <taxon>Bacillati</taxon>
        <taxon>Bacillota</taxon>
        <taxon>Clostridia</taxon>
        <taxon>Lachnospirales</taxon>
        <taxon>Lachnospiraceae</taxon>
        <taxon>Anaerostipes</taxon>
    </lineage>
</organism>
<accession>A0A6N2VUB3</accession>
<protein>
    <submittedName>
        <fullName evidence="1">2-aminophenol 1,6-dioxygenase subunit beta</fullName>
        <ecNumber evidence="1">1.13.11.74</ecNumber>
    </submittedName>
</protein>
<dbReference type="NCBIfam" id="TIGR04336">
    <property type="entry name" value="AmmeMemoSam_B"/>
    <property type="match status" value="1"/>
</dbReference>
<dbReference type="PROSITE" id="PS51112">
    <property type="entry name" value="AMMECR1"/>
    <property type="match status" value="1"/>
</dbReference>
<dbReference type="InterPro" id="IPR023473">
    <property type="entry name" value="AMMECR1"/>
</dbReference>
<reference evidence="1" key="1">
    <citation type="submission" date="2019-11" db="EMBL/GenBank/DDBJ databases">
        <authorList>
            <person name="Feng L."/>
        </authorList>
    </citation>
    <scope>NUCLEOTIDE SEQUENCE</scope>
    <source>
        <strain evidence="1">AcaccaeLFYP115</strain>
    </source>
</reference>
<dbReference type="Gene3D" id="3.40.830.10">
    <property type="entry name" value="LigB-like"/>
    <property type="match status" value="1"/>
</dbReference>
<dbReference type="EC" id="1.13.11.74" evidence="1"/>
<keyword evidence="1" id="KW-0223">Dioxygenase</keyword>
<dbReference type="GO" id="GO:0016702">
    <property type="term" value="F:oxidoreductase activity, acting on single donors with incorporation of molecular oxygen, incorporation of two atoms of oxygen"/>
    <property type="evidence" value="ECO:0007669"/>
    <property type="project" value="UniProtKB-ARBA"/>
</dbReference>
<dbReference type="CDD" id="cd07951">
    <property type="entry name" value="ED_3B_N_AMMECR1"/>
    <property type="match status" value="1"/>
</dbReference>
<dbReference type="InterPro" id="IPR002733">
    <property type="entry name" value="AMMECR1_domain"/>
</dbReference>
<dbReference type="PANTHER" id="PTHR13016">
    <property type="entry name" value="AMMECR1 HOMOLOG"/>
    <property type="match status" value="1"/>
</dbReference>